<reference evidence="1" key="2">
    <citation type="journal article" date="2014" name="ISME J.">
        <title>Microbial stratification in low pH oxic and suboxic macroscopic growths along an acid mine drainage.</title>
        <authorList>
            <person name="Mendez-Garcia C."/>
            <person name="Mesa V."/>
            <person name="Sprenger R.R."/>
            <person name="Richter M."/>
            <person name="Diez M.S."/>
            <person name="Solano J."/>
            <person name="Bargiela R."/>
            <person name="Golyshina O.V."/>
            <person name="Manteca A."/>
            <person name="Ramos J.L."/>
            <person name="Gallego J.R."/>
            <person name="Llorente I."/>
            <person name="Martins Dos Santos V.A."/>
            <person name="Jensen O.N."/>
            <person name="Pelaez A.I."/>
            <person name="Sanchez J."/>
            <person name="Ferrer M."/>
        </authorList>
    </citation>
    <scope>NUCLEOTIDE SEQUENCE</scope>
</reference>
<dbReference type="AlphaFoldDB" id="T1CGF3"/>
<organism evidence="1">
    <name type="scientific">mine drainage metagenome</name>
    <dbReference type="NCBI Taxonomy" id="410659"/>
    <lineage>
        <taxon>unclassified sequences</taxon>
        <taxon>metagenomes</taxon>
        <taxon>ecological metagenomes</taxon>
    </lineage>
</organism>
<comment type="caution">
    <text evidence="1">The sequence shown here is derived from an EMBL/GenBank/DDBJ whole genome shotgun (WGS) entry which is preliminary data.</text>
</comment>
<dbReference type="InterPro" id="IPR011053">
    <property type="entry name" value="Single_hybrid_motif"/>
</dbReference>
<reference evidence="1" key="1">
    <citation type="submission" date="2013-08" db="EMBL/GenBank/DDBJ databases">
        <authorList>
            <person name="Mendez C."/>
            <person name="Richter M."/>
            <person name="Ferrer M."/>
            <person name="Sanchez J."/>
        </authorList>
    </citation>
    <scope>NUCLEOTIDE SEQUENCE</scope>
</reference>
<dbReference type="InterPro" id="IPR033753">
    <property type="entry name" value="GCV_H/Fam206"/>
</dbReference>
<dbReference type="Gene3D" id="2.40.50.100">
    <property type="match status" value="1"/>
</dbReference>
<dbReference type="CDD" id="cd06848">
    <property type="entry name" value="GCS_H"/>
    <property type="match status" value="1"/>
</dbReference>
<gene>
    <name evidence="1" type="ORF">B1A_08246</name>
</gene>
<dbReference type="SUPFAM" id="SSF51230">
    <property type="entry name" value="Single hybrid motif"/>
    <property type="match status" value="1"/>
</dbReference>
<proteinExistence type="predicted"/>
<protein>
    <submittedName>
        <fullName evidence="1">Glycine cleavage H-protein</fullName>
    </submittedName>
</protein>
<evidence type="ECO:0000313" key="1">
    <source>
        <dbReference type="EMBL" id="EQD66140.1"/>
    </source>
</evidence>
<dbReference type="EMBL" id="AUZX01005898">
    <property type="protein sequence ID" value="EQD66140.1"/>
    <property type="molecule type" value="Genomic_DNA"/>
</dbReference>
<accession>T1CGF3</accession>
<name>T1CGF3_9ZZZZ</name>
<dbReference type="Pfam" id="PF01597">
    <property type="entry name" value="GCV_H"/>
    <property type="match status" value="1"/>
</dbReference>
<sequence length="235" mass="25404">MSTVRGCSFPDDLFYDVANNMWYREEADGSVVTGMTQVAVAMAGQLVAVTPKKAGKEVQAGKSCATIESGKWVGPAKIAFDAEVTAINDALVAARKWPTPIRTRPAGCCASSQPHGPPPRPRWCRARKWPHPTKPRWPATVSLAAAERLALPARATGFRARRVNPDHHEQRPRPCPGRGRCLVRVVSERDPDVAVQGVVVVRIASRAVVIAGRAVEQRVIDVLQAQAQIDPGLVS</sequence>